<sequence length="201" mass="23254">MELIISLYPLLLDWLDLIVRWIHIIVGIAWIGTSFYFNWLDSQLDRETEKEDIEGELWSVHSGGFYHINKLKGSPKKFPKELHWFKWEAYTTWISGFILLIIVYYLNAEGIMIDKNINDINTFTAIIISLTFLLGSWFVYDFLCKSKLIDNNVLFVVTCLFLATLISFILTKIYGSRAAYIHVGACLGTIMAANVFRVIIP</sequence>
<feature type="transmembrane region" description="Helical" evidence="1">
    <location>
        <begin position="180"/>
        <end position="200"/>
    </location>
</feature>
<feature type="transmembrane region" description="Helical" evidence="1">
    <location>
        <begin position="87"/>
        <end position="108"/>
    </location>
</feature>
<keyword evidence="1" id="KW-0812">Transmembrane</keyword>
<feature type="domain" description="Urate oxidase N-terminal" evidence="2">
    <location>
        <begin position="10"/>
        <end position="201"/>
    </location>
</feature>
<accession>A0A382FGW8</accession>
<gene>
    <name evidence="3" type="ORF">METZ01_LOCUS214753</name>
</gene>
<organism evidence="3">
    <name type="scientific">marine metagenome</name>
    <dbReference type="NCBI Taxonomy" id="408172"/>
    <lineage>
        <taxon>unclassified sequences</taxon>
        <taxon>metagenomes</taxon>
        <taxon>ecological metagenomes</taxon>
    </lineage>
</organism>
<dbReference type="InterPro" id="IPR010389">
    <property type="entry name" value="Urate_ox_N"/>
</dbReference>
<protein>
    <recommendedName>
        <fullName evidence="2">Urate oxidase N-terminal domain-containing protein</fullName>
    </recommendedName>
</protein>
<dbReference type="AlphaFoldDB" id="A0A382FGW8"/>
<feature type="transmembrane region" description="Helical" evidence="1">
    <location>
        <begin position="152"/>
        <end position="174"/>
    </location>
</feature>
<feature type="transmembrane region" description="Helical" evidence="1">
    <location>
        <begin position="120"/>
        <end position="140"/>
    </location>
</feature>
<name>A0A382FGW8_9ZZZZ</name>
<evidence type="ECO:0000313" key="3">
    <source>
        <dbReference type="EMBL" id="SVB61899.1"/>
    </source>
</evidence>
<feature type="transmembrane region" description="Helical" evidence="1">
    <location>
        <begin position="20"/>
        <end position="40"/>
    </location>
</feature>
<proteinExistence type="predicted"/>
<dbReference type="Pfam" id="PF06181">
    <property type="entry name" value="Urate_ox_N"/>
    <property type="match status" value="1"/>
</dbReference>
<feature type="non-terminal residue" evidence="3">
    <location>
        <position position="201"/>
    </location>
</feature>
<evidence type="ECO:0000259" key="2">
    <source>
        <dbReference type="Pfam" id="PF06181"/>
    </source>
</evidence>
<dbReference type="EMBL" id="UINC01049752">
    <property type="protein sequence ID" value="SVB61899.1"/>
    <property type="molecule type" value="Genomic_DNA"/>
</dbReference>
<keyword evidence="1" id="KW-1133">Transmembrane helix</keyword>
<reference evidence="3" key="1">
    <citation type="submission" date="2018-05" db="EMBL/GenBank/DDBJ databases">
        <authorList>
            <person name="Lanie J.A."/>
            <person name="Ng W.-L."/>
            <person name="Kazmierczak K.M."/>
            <person name="Andrzejewski T.M."/>
            <person name="Davidsen T.M."/>
            <person name="Wayne K.J."/>
            <person name="Tettelin H."/>
            <person name="Glass J.I."/>
            <person name="Rusch D."/>
            <person name="Podicherti R."/>
            <person name="Tsui H.-C.T."/>
            <person name="Winkler M.E."/>
        </authorList>
    </citation>
    <scope>NUCLEOTIDE SEQUENCE</scope>
</reference>
<keyword evidence="1" id="KW-0472">Membrane</keyword>
<evidence type="ECO:0000256" key="1">
    <source>
        <dbReference type="SAM" id="Phobius"/>
    </source>
</evidence>